<comment type="subcellular location">
    <subcellularLocation>
        <location evidence="1">Secreted</location>
    </subcellularLocation>
</comment>
<dbReference type="InterPro" id="IPR021109">
    <property type="entry name" value="Peptidase_aspartic_dom_sf"/>
</dbReference>
<dbReference type="Gene3D" id="2.40.70.10">
    <property type="entry name" value="Acid Proteases"/>
    <property type="match status" value="2"/>
</dbReference>
<dbReference type="InterPro" id="IPR001461">
    <property type="entry name" value="Aspartic_peptidase_A1"/>
</dbReference>
<proteinExistence type="inferred from homology"/>
<evidence type="ECO:0000256" key="5">
    <source>
        <dbReference type="ARBA" id="ARBA00022750"/>
    </source>
</evidence>
<dbReference type="FunFam" id="2.40.70.10:FF:000024">
    <property type="entry name" value="Endothiapepsin"/>
    <property type="match status" value="1"/>
</dbReference>
<dbReference type="CDD" id="cd06097">
    <property type="entry name" value="Aspergillopepsin_like"/>
    <property type="match status" value="1"/>
</dbReference>
<evidence type="ECO:0000256" key="4">
    <source>
        <dbReference type="ARBA" id="ARBA00022670"/>
    </source>
</evidence>
<feature type="disulfide bond" evidence="8">
    <location>
        <begin position="324"/>
        <end position="359"/>
    </location>
</feature>
<dbReference type="OrthoDB" id="2747330at2759"/>
<comment type="caution">
    <text evidence="11">The sequence shown here is derived from an EMBL/GenBank/DDBJ whole genome shotgun (WGS) entry which is preliminary data.</text>
</comment>
<reference evidence="11 12" key="1">
    <citation type="journal article" date="2015" name="Environ. Microbiol.">
        <title>Metagenome sequence of Elaphomyces granulatus from sporocarp tissue reveals Ascomycota ectomycorrhizal fingerprints of genome expansion and a Proteobacteria-rich microbiome.</title>
        <authorList>
            <person name="Quandt C.A."/>
            <person name="Kohler A."/>
            <person name="Hesse C.N."/>
            <person name="Sharpton T.J."/>
            <person name="Martin F."/>
            <person name="Spatafora J.W."/>
        </authorList>
    </citation>
    <scope>NUCLEOTIDE SEQUENCE [LARGE SCALE GENOMIC DNA]</scope>
    <source>
        <strain evidence="11 12">OSC145934</strain>
    </source>
</reference>
<dbReference type="PANTHER" id="PTHR47966:SF2">
    <property type="entry name" value="ASPERGILLOPEPSIN-1-RELATED"/>
    <property type="match status" value="1"/>
</dbReference>
<evidence type="ECO:0000256" key="2">
    <source>
        <dbReference type="ARBA" id="ARBA00007447"/>
    </source>
</evidence>
<keyword evidence="6" id="KW-0378">Hydrolase</keyword>
<keyword evidence="3" id="KW-0964">Secreted</keyword>
<keyword evidence="9" id="KW-0732">Signal</keyword>
<dbReference type="InterPro" id="IPR033121">
    <property type="entry name" value="PEPTIDASE_A1"/>
</dbReference>
<dbReference type="Proteomes" id="UP000243515">
    <property type="component" value="Unassembled WGS sequence"/>
</dbReference>
<accession>A0A232LWL8</accession>
<feature type="chain" id="PRO_5012398592" description="Peptidase A1 domain-containing protein" evidence="9">
    <location>
        <begin position="22"/>
        <end position="399"/>
    </location>
</feature>
<evidence type="ECO:0000256" key="8">
    <source>
        <dbReference type="PIRSR" id="PIRSR601461-2"/>
    </source>
</evidence>
<comment type="similarity">
    <text evidence="2">Belongs to the peptidase A1 family.</text>
</comment>
<keyword evidence="12" id="KW-1185">Reference proteome</keyword>
<dbReference type="InterPro" id="IPR034163">
    <property type="entry name" value="Aspergillopepsin-like_cat_dom"/>
</dbReference>
<keyword evidence="5" id="KW-0064">Aspartyl protease</keyword>
<sequence length="399" mass="42345">MVVFNLKIATILVGLALTVSAVPTTLPRRFTVHQVARPMNKRVNGAAAYARAIGKFGGHVPQHVLDAAWGSVVTTPSAFDIEYATPVTVGNSTLRMDLDTGSADLWVYSKDLPTSQSSGHTIYEPSSSATKMSNYSWAISYADGSSASGDVYRDVVSVAGISTNQQAVETAQHVSPQFAQDTENDGLMGLAFSILNTGTHVPSRVRPKKQSTFFDNVKSHLAAPVFAANLKHAAPGSYDFGYVDRHKYTGSLTYTPVDSSRGFWGFTADSYTVGDRSPVSNPINAFVDTGTTLLLISDAVVSDYYSQVHGAQNSTTYGGYVFPCSTSLPSFMVTINGYDAVVPGHLINFAAVTASGSTCYGGIQSSTPVGADIFGDVFLKSQYVVFDASVPQLGFAPQA</sequence>
<dbReference type="GO" id="GO:0004190">
    <property type="term" value="F:aspartic-type endopeptidase activity"/>
    <property type="evidence" value="ECO:0007669"/>
    <property type="project" value="UniProtKB-KW"/>
</dbReference>
<feature type="domain" description="Peptidase A1" evidence="10">
    <location>
        <begin position="83"/>
        <end position="396"/>
    </location>
</feature>
<evidence type="ECO:0000256" key="1">
    <source>
        <dbReference type="ARBA" id="ARBA00004613"/>
    </source>
</evidence>
<evidence type="ECO:0000256" key="6">
    <source>
        <dbReference type="ARBA" id="ARBA00022801"/>
    </source>
</evidence>
<keyword evidence="8" id="KW-1015">Disulfide bond</keyword>
<evidence type="ECO:0000256" key="9">
    <source>
        <dbReference type="SAM" id="SignalP"/>
    </source>
</evidence>
<feature type="signal peptide" evidence="9">
    <location>
        <begin position="1"/>
        <end position="21"/>
    </location>
</feature>
<dbReference type="GO" id="GO:0005576">
    <property type="term" value="C:extracellular region"/>
    <property type="evidence" value="ECO:0007669"/>
    <property type="project" value="UniProtKB-SubCell"/>
</dbReference>
<evidence type="ECO:0000313" key="11">
    <source>
        <dbReference type="EMBL" id="OXV08516.1"/>
    </source>
</evidence>
<organism evidence="11 12">
    <name type="scientific">Elaphomyces granulatus</name>
    <dbReference type="NCBI Taxonomy" id="519963"/>
    <lineage>
        <taxon>Eukaryota</taxon>
        <taxon>Fungi</taxon>
        <taxon>Dikarya</taxon>
        <taxon>Ascomycota</taxon>
        <taxon>Pezizomycotina</taxon>
        <taxon>Eurotiomycetes</taxon>
        <taxon>Eurotiomycetidae</taxon>
        <taxon>Eurotiales</taxon>
        <taxon>Elaphomycetaceae</taxon>
        <taxon>Elaphomyces</taxon>
    </lineage>
</organism>
<dbReference type="Pfam" id="PF00026">
    <property type="entry name" value="Asp"/>
    <property type="match status" value="1"/>
</dbReference>
<feature type="active site" evidence="7">
    <location>
        <position position="99"/>
    </location>
</feature>
<dbReference type="PRINTS" id="PR00792">
    <property type="entry name" value="PEPSIN"/>
</dbReference>
<feature type="active site" evidence="7">
    <location>
        <position position="288"/>
    </location>
</feature>
<keyword evidence="4" id="KW-0645">Protease</keyword>
<name>A0A232LWL8_9EURO</name>
<protein>
    <recommendedName>
        <fullName evidence="10">Peptidase A1 domain-containing protein</fullName>
    </recommendedName>
</protein>
<dbReference type="GO" id="GO:0006508">
    <property type="term" value="P:proteolysis"/>
    <property type="evidence" value="ECO:0007669"/>
    <property type="project" value="UniProtKB-KW"/>
</dbReference>
<dbReference type="AlphaFoldDB" id="A0A232LWL8"/>
<dbReference type="FunFam" id="2.40.70.10:FF:000026">
    <property type="entry name" value="Endothiapepsin"/>
    <property type="match status" value="1"/>
</dbReference>
<evidence type="ECO:0000313" key="12">
    <source>
        <dbReference type="Proteomes" id="UP000243515"/>
    </source>
</evidence>
<dbReference type="PANTHER" id="PTHR47966">
    <property type="entry name" value="BETA-SITE APP-CLEAVING ENZYME, ISOFORM A-RELATED"/>
    <property type="match status" value="1"/>
</dbReference>
<dbReference type="PROSITE" id="PS51767">
    <property type="entry name" value="PEPTIDASE_A1"/>
    <property type="match status" value="1"/>
</dbReference>
<evidence type="ECO:0000259" key="10">
    <source>
        <dbReference type="PROSITE" id="PS51767"/>
    </source>
</evidence>
<evidence type="ECO:0000256" key="3">
    <source>
        <dbReference type="ARBA" id="ARBA00022525"/>
    </source>
</evidence>
<dbReference type="EMBL" id="NPHW01004058">
    <property type="protein sequence ID" value="OXV08516.1"/>
    <property type="molecule type" value="Genomic_DNA"/>
</dbReference>
<gene>
    <name evidence="11" type="ORF">Egran_03712</name>
</gene>
<evidence type="ECO:0000256" key="7">
    <source>
        <dbReference type="PIRSR" id="PIRSR601461-1"/>
    </source>
</evidence>
<dbReference type="SUPFAM" id="SSF50630">
    <property type="entry name" value="Acid proteases"/>
    <property type="match status" value="1"/>
</dbReference>